<dbReference type="GO" id="GO:0005576">
    <property type="term" value="C:extracellular region"/>
    <property type="evidence" value="ECO:0007669"/>
    <property type="project" value="UniProtKB-SubCell"/>
</dbReference>
<dbReference type="PRINTS" id="PR00313">
    <property type="entry name" value="CABNDNGRPT"/>
</dbReference>
<dbReference type="InterPro" id="IPR001343">
    <property type="entry name" value="Hemolysn_Ca-bd"/>
</dbReference>
<comment type="subcellular location">
    <subcellularLocation>
        <location evidence="1">Secreted</location>
    </subcellularLocation>
</comment>
<dbReference type="PANTHER" id="PTHR38340:SF1">
    <property type="entry name" value="S-LAYER PROTEIN"/>
    <property type="match status" value="1"/>
</dbReference>
<evidence type="ECO:0000256" key="1">
    <source>
        <dbReference type="ARBA" id="ARBA00004613"/>
    </source>
</evidence>
<name>A0A6B2NT84_9RHOB</name>
<reference evidence="3" key="1">
    <citation type="submission" date="2020-02" db="EMBL/GenBank/DDBJ databases">
        <title>Delineation of the pyrene-degrading pathway in Roseobacter clade bacteria by genomic analysis.</title>
        <authorList>
            <person name="Zhou H."/>
            <person name="Wang H."/>
        </authorList>
    </citation>
    <scope>NUCLEOTIDE SEQUENCE</scope>
    <source>
        <strain evidence="3">PrR005</strain>
    </source>
</reference>
<dbReference type="SUPFAM" id="SSF51120">
    <property type="entry name" value="beta-Roll"/>
    <property type="match status" value="2"/>
</dbReference>
<dbReference type="Gene3D" id="2.150.10.10">
    <property type="entry name" value="Serralysin-like metalloprotease, C-terminal"/>
    <property type="match status" value="2"/>
</dbReference>
<accession>A0A6B2NT84</accession>
<gene>
    <name evidence="3" type="ORF">G0P99_09005</name>
</gene>
<proteinExistence type="predicted"/>
<dbReference type="PANTHER" id="PTHR38340">
    <property type="entry name" value="S-LAYER PROTEIN"/>
    <property type="match status" value="1"/>
</dbReference>
<evidence type="ECO:0000256" key="2">
    <source>
        <dbReference type="ARBA" id="ARBA00022525"/>
    </source>
</evidence>
<dbReference type="EMBL" id="JAAGOX010000011">
    <property type="protein sequence ID" value="NDW45095.1"/>
    <property type="molecule type" value="Genomic_DNA"/>
</dbReference>
<dbReference type="GO" id="GO:0005509">
    <property type="term" value="F:calcium ion binding"/>
    <property type="evidence" value="ECO:0007669"/>
    <property type="project" value="InterPro"/>
</dbReference>
<sequence length="649" mass="66503">MAIISQPSGDPFIVNPDPAGFQEHAKSASLTNGYVIAWRDVDDTLSNHRILARMYDADGTPGPAFEVLDDTSGLVPEMSIVALSDGGFVLFQTSFGVDGSVTGIEGQRVDASGTLQGDPFTVNATTNSLQQYPDAVLLSSGNLAVVWDSFVFDDRFSYGIAAQVLPATGPGSDPDIVVNTTTENGQTDACIAALTTGGFVVAWVSAGQNAGVDGIYAQRFDSSGAKVGAEFLVSAEPGNAGAATPEVVGLPGGGFAVFFEQSENTPGLGFTAEIAGRFYASDGALVGSQVRVDSIDGLSVQYPSATQLSNGDVLVMWHSSGIRGSAHPPGLYVQRFSPTGERIGGEVLVSDEVLLDSFGFYLTALPDGSALATWTTSSGSGPVWNEVSAQLLTSVEVSDGPEPVFLVGTPGADTLDGGAANDSLEGLAGNDLLRGFEGDDTMNGGLGADTLNGGDGDDIIIGGPGEGDLRDVIFAGEGNDSVDAGAGNDQIFGQGGNDTIAGGFGVDEIQGQDGDDVITGSAFSDLVFGGAGNDFVNGGFGHDRINGGDGADKFFHVGASGHGSDWVQDYNAAEGDVLLFGNASATRADFQVNFAHTQNAEGERAGDDAVQEAFVIYRPTGQIMWALVDGAGQESINLQIGSDVFDLLA</sequence>
<dbReference type="RefSeq" id="WP_164129040.1">
    <property type="nucleotide sequence ID" value="NZ_JAAGOX010000011.1"/>
</dbReference>
<dbReference type="InterPro" id="IPR011049">
    <property type="entry name" value="Serralysin-like_metalloprot_C"/>
</dbReference>
<dbReference type="AlphaFoldDB" id="A0A6B2NT84"/>
<organism evidence="3">
    <name type="scientific">Ruegeria sp. PrR005</name>
    <dbReference type="NCBI Taxonomy" id="2706882"/>
    <lineage>
        <taxon>Bacteria</taxon>
        <taxon>Pseudomonadati</taxon>
        <taxon>Pseudomonadota</taxon>
        <taxon>Alphaproteobacteria</taxon>
        <taxon>Rhodobacterales</taxon>
        <taxon>Roseobacteraceae</taxon>
        <taxon>Ruegeria</taxon>
    </lineage>
</organism>
<dbReference type="InterPro" id="IPR050557">
    <property type="entry name" value="RTX_toxin/Mannuronan_C5-epim"/>
</dbReference>
<comment type="caution">
    <text evidence="3">The sequence shown here is derived from an EMBL/GenBank/DDBJ whole genome shotgun (WGS) entry which is preliminary data.</text>
</comment>
<protein>
    <submittedName>
        <fullName evidence="3">Calcium-binding protein</fullName>
    </submittedName>
</protein>
<evidence type="ECO:0000313" key="3">
    <source>
        <dbReference type="EMBL" id="NDW45095.1"/>
    </source>
</evidence>
<keyword evidence="2" id="KW-0964">Secreted</keyword>
<dbReference type="Pfam" id="PF00353">
    <property type="entry name" value="HemolysinCabind"/>
    <property type="match status" value="4"/>
</dbReference>